<evidence type="ECO:0000313" key="1">
    <source>
        <dbReference type="EMBL" id="ACC74819.1"/>
    </source>
</evidence>
<dbReference type="EMBL" id="CP001045">
    <property type="protein sequence ID" value="ACC74819.1"/>
    <property type="molecule type" value="Genomic_DNA"/>
</dbReference>
<protein>
    <submittedName>
        <fullName evidence="1">Uncharacterized protein</fullName>
    </submittedName>
</protein>
<name>B2JV42_PARP8</name>
<geneLocation type="plasmid" evidence="1 2">
    <name>pBPHY01</name>
</geneLocation>
<keyword evidence="1" id="KW-0614">Plasmid</keyword>
<gene>
    <name evidence="1" type="ordered locus">Bphy_5753</name>
</gene>
<keyword evidence="2" id="KW-1185">Reference proteome</keyword>
<dbReference type="KEGG" id="bph:Bphy_5753"/>
<evidence type="ECO:0000313" key="2">
    <source>
        <dbReference type="Proteomes" id="UP000001192"/>
    </source>
</evidence>
<proteinExistence type="predicted"/>
<dbReference type="Proteomes" id="UP000001192">
    <property type="component" value="Plasmid pBPHY01"/>
</dbReference>
<dbReference type="HOGENOM" id="CLU_3150434_0_0_4"/>
<dbReference type="RefSeq" id="WP_012404979.1">
    <property type="nucleotide sequence ID" value="NC_010625.1"/>
</dbReference>
<organism evidence="1 2">
    <name type="scientific">Paraburkholderia phymatum (strain DSM 17167 / CIP 108236 / LMG 21445 / STM815)</name>
    <name type="common">Burkholderia phymatum</name>
    <dbReference type="NCBI Taxonomy" id="391038"/>
    <lineage>
        <taxon>Bacteria</taxon>
        <taxon>Pseudomonadati</taxon>
        <taxon>Pseudomonadota</taxon>
        <taxon>Betaproteobacteria</taxon>
        <taxon>Burkholderiales</taxon>
        <taxon>Burkholderiaceae</taxon>
        <taxon>Paraburkholderia</taxon>
    </lineage>
</organism>
<dbReference type="OrthoDB" id="10010815at2"/>
<accession>B2JV42</accession>
<dbReference type="AlphaFoldDB" id="B2JV42"/>
<sequence>MMLDLYGKPLDDIVALLVSAITDLPQPLTRDDIRPYLKRTGKNLNKTR</sequence>
<reference evidence="2" key="1">
    <citation type="journal article" date="2014" name="Stand. Genomic Sci.">
        <title>Complete genome sequence of Burkholderia phymatum STM815(T), a broad host range and efficient nitrogen-fixing symbiont of Mimosa species.</title>
        <authorList>
            <person name="Moulin L."/>
            <person name="Klonowska A."/>
            <person name="Caroline B."/>
            <person name="Booth K."/>
            <person name="Vriezen J.A."/>
            <person name="Melkonian R."/>
            <person name="James E.K."/>
            <person name="Young J.P."/>
            <person name="Bena G."/>
            <person name="Hauser L."/>
            <person name="Land M."/>
            <person name="Kyrpides N."/>
            <person name="Bruce D."/>
            <person name="Chain P."/>
            <person name="Copeland A."/>
            <person name="Pitluck S."/>
            <person name="Woyke T."/>
            <person name="Lizotte-Waniewski M."/>
            <person name="Bristow J."/>
            <person name="Riley M."/>
        </authorList>
    </citation>
    <scope>NUCLEOTIDE SEQUENCE [LARGE SCALE GENOMIC DNA]</scope>
    <source>
        <strain evidence="2">DSM 17167 / CIP 108236 / LMG 21445 / STM815</strain>
        <plasmid evidence="2">Plasmid pBPHY01</plasmid>
    </source>
</reference>